<feature type="transmembrane region" description="Helical" evidence="6">
    <location>
        <begin position="247"/>
        <end position="264"/>
    </location>
</feature>
<feature type="non-terminal residue" evidence="7">
    <location>
        <position position="270"/>
    </location>
</feature>
<dbReference type="GO" id="GO:0008961">
    <property type="term" value="F:phosphatidylglycerol-prolipoprotein diacylglyceryl transferase activity"/>
    <property type="evidence" value="ECO:0007669"/>
    <property type="project" value="InterPro"/>
</dbReference>
<evidence type="ECO:0000256" key="2">
    <source>
        <dbReference type="ARBA" id="ARBA00022679"/>
    </source>
</evidence>
<feature type="transmembrane region" description="Helical" evidence="6">
    <location>
        <begin position="223"/>
        <end position="241"/>
    </location>
</feature>
<keyword evidence="5 6" id="KW-0472">Membrane</keyword>
<dbReference type="AlphaFoldDB" id="X0UEF5"/>
<feature type="non-terminal residue" evidence="7">
    <location>
        <position position="1"/>
    </location>
</feature>
<name>X0UEF5_9ZZZZ</name>
<dbReference type="EMBL" id="BARS01022797">
    <property type="protein sequence ID" value="GAG04144.1"/>
    <property type="molecule type" value="Genomic_DNA"/>
</dbReference>
<evidence type="ECO:0000256" key="4">
    <source>
        <dbReference type="ARBA" id="ARBA00022989"/>
    </source>
</evidence>
<accession>X0UEF5</accession>
<protein>
    <recommendedName>
        <fullName evidence="8">Prolipoprotein diacylglyceryl transferase</fullName>
    </recommendedName>
</protein>
<dbReference type="InterPro" id="IPR001640">
    <property type="entry name" value="Lgt"/>
</dbReference>
<feature type="transmembrane region" description="Helical" evidence="6">
    <location>
        <begin position="48"/>
        <end position="68"/>
    </location>
</feature>
<dbReference type="GO" id="GO:0005886">
    <property type="term" value="C:plasma membrane"/>
    <property type="evidence" value="ECO:0007669"/>
    <property type="project" value="InterPro"/>
</dbReference>
<organism evidence="7">
    <name type="scientific">marine sediment metagenome</name>
    <dbReference type="NCBI Taxonomy" id="412755"/>
    <lineage>
        <taxon>unclassified sequences</taxon>
        <taxon>metagenomes</taxon>
        <taxon>ecological metagenomes</taxon>
    </lineage>
</organism>
<reference evidence="7" key="1">
    <citation type="journal article" date="2014" name="Front. Microbiol.">
        <title>High frequency of phylogenetically diverse reductive dehalogenase-homologous genes in deep subseafloor sedimentary metagenomes.</title>
        <authorList>
            <person name="Kawai M."/>
            <person name="Futagami T."/>
            <person name="Toyoda A."/>
            <person name="Takaki Y."/>
            <person name="Nishi S."/>
            <person name="Hori S."/>
            <person name="Arai W."/>
            <person name="Tsubouchi T."/>
            <person name="Morono Y."/>
            <person name="Uchiyama I."/>
            <person name="Ito T."/>
            <person name="Fujiyama A."/>
            <person name="Inagaki F."/>
            <person name="Takami H."/>
        </authorList>
    </citation>
    <scope>NUCLEOTIDE SEQUENCE</scope>
    <source>
        <strain evidence="7">Expedition CK06-06</strain>
    </source>
</reference>
<dbReference type="PANTHER" id="PTHR30589:SF0">
    <property type="entry name" value="PHOSPHATIDYLGLYCEROL--PROLIPOPROTEIN DIACYLGLYCERYL TRANSFERASE"/>
    <property type="match status" value="1"/>
</dbReference>
<keyword evidence="2" id="KW-0808">Transferase</keyword>
<proteinExistence type="predicted"/>
<evidence type="ECO:0000256" key="1">
    <source>
        <dbReference type="ARBA" id="ARBA00022475"/>
    </source>
</evidence>
<dbReference type="PANTHER" id="PTHR30589">
    <property type="entry name" value="PROLIPOPROTEIN DIACYLGLYCERYL TRANSFERASE"/>
    <property type="match status" value="1"/>
</dbReference>
<sequence length="270" mass="29688">PSVILQVTFLVVVSGVVGARLLCVIHYWDRYASLANPLLAVIDIRQGGLEFLGGFVAATLVVVMYFLIPKRVPNGGGVKRPLSLRLYLDILTPCVMLGLAITRIGCFLNGCCFGSPCVVAGTQDADSPWALRFPYGSPVFVRQWEEGKVSVPEELLRPSKPGQKPALLDRRALWDPVRKDIQGILDRHLDHLSQRASSRATSVAGLRALASTVRSLPVHPTQLYAAVNAMLLFGVLSALFYMRRRDGIVFVSLFLLYPISRFALESIRAD</sequence>
<dbReference type="Pfam" id="PF01790">
    <property type="entry name" value="LGT"/>
    <property type="match status" value="1"/>
</dbReference>
<gene>
    <name evidence="7" type="ORF">S01H1_36398</name>
</gene>
<evidence type="ECO:0008006" key="8">
    <source>
        <dbReference type="Google" id="ProtNLM"/>
    </source>
</evidence>
<evidence type="ECO:0000313" key="7">
    <source>
        <dbReference type="EMBL" id="GAG04144.1"/>
    </source>
</evidence>
<evidence type="ECO:0000256" key="5">
    <source>
        <dbReference type="ARBA" id="ARBA00023136"/>
    </source>
</evidence>
<keyword evidence="1" id="KW-1003">Cell membrane</keyword>
<evidence type="ECO:0000256" key="6">
    <source>
        <dbReference type="SAM" id="Phobius"/>
    </source>
</evidence>
<keyword evidence="4 6" id="KW-1133">Transmembrane helix</keyword>
<evidence type="ECO:0000256" key="3">
    <source>
        <dbReference type="ARBA" id="ARBA00022692"/>
    </source>
</evidence>
<comment type="caution">
    <text evidence="7">The sequence shown here is derived from an EMBL/GenBank/DDBJ whole genome shotgun (WGS) entry which is preliminary data.</text>
</comment>
<feature type="transmembrane region" description="Helical" evidence="6">
    <location>
        <begin position="7"/>
        <end position="28"/>
    </location>
</feature>
<dbReference type="GO" id="GO:0042158">
    <property type="term" value="P:lipoprotein biosynthetic process"/>
    <property type="evidence" value="ECO:0007669"/>
    <property type="project" value="InterPro"/>
</dbReference>
<keyword evidence="3 6" id="KW-0812">Transmembrane</keyword>